<keyword evidence="2" id="KW-1185">Reference proteome</keyword>
<comment type="caution">
    <text evidence="1">The sequence shown here is derived from an EMBL/GenBank/DDBJ whole genome shotgun (WGS) entry which is preliminary data.</text>
</comment>
<evidence type="ECO:0000313" key="2">
    <source>
        <dbReference type="Proteomes" id="UP000622890"/>
    </source>
</evidence>
<evidence type="ECO:0000313" key="1">
    <source>
        <dbReference type="EMBL" id="MBK4736771.1"/>
    </source>
</evidence>
<reference evidence="1" key="1">
    <citation type="submission" date="2021-01" db="EMBL/GenBank/DDBJ databases">
        <title>Genome sequence of strain Noviherbaspirillum sp. DKR-6.</title>
        <authorList>
            <person name="Chaudhary D.K."/>
        </authorList>
    </citation>
    <scope>NUCLEOTIDE SEQUENCE</scope>
    <source>
        <strain evidence="1">DKR-6</strain>
    </source>
</reference>
<proteinExistence type="predicted"/>
<organism evidence="1 2">
    <name type="scientific">Noviherbaspirillum pedocola</name>
    <dbReference type="NCBI Taxonomy" id="2801341"/>
    <lineage>
        <taxon>Bacteria</taxon>
        <taxon>Pseudomonadati</taxon>
        <taxon>Pseudomonadota</taxon>
        <taxon>Betaproteobacteria</taxon>
        <taxon>Burkholderiales</taxon>
        <taxon>Oxalobacteraceae</taxon>
        <taxon>Noviherbaspirillum</taxon>
    </lineage>
</organism>
<dbReference type="AlphaFoldDB" id="A0A934SU11"/>
<dbReference type="Proteomes" id="UP000622890">
    <property type="component" value="Unassembled WGS sequence"/>
</dbReference>
<dbReference type="EMBL" id="JAEPBG010000008">
    <property type="protein sequence ID" value="MBK4736771.1"/>
    <property type="molecule type" value="Genomic_DNA"/>
</dbReference>
<name>A0A934SU11_9BURK</name>
<gene>
    <name evidence="1" type="ORF">JJB74_19260</name>
</gene>
<protein>
    <submittedName>
        <fullName evidence="1">RNA-binding protein</fullName>
    </submittedName>
</protein>
<dbReference type="RefSeq" id="WP_200594502.1">
    <property type="nucleotide sequence ID" value="NZ_JAEPBG010000008.1"/>
</dbReference>
<accession>A0A934SU11</accession>
<sequence length="84" mass="9443">MADLLLGNVDSSASDEDIKSFLVKYGFPEYDAIQHIPGDGSRPAVLLSFHDAPAAVLRQLQPRLQNLYWKNRRLQAQVMAGRFN</sequence>